<organism evidence="2 3">
    <name type="scientific">Papaver atlanticum</name>
    <dbReference type="NCBI Taxonomy" id="357466"/>
    <lineage>
        <taxon>Eukaryota</taxon>
        <taxon>Viridiplantae</taxon>
        <taxon>Streptophyta</taxon>
        <taxon>Embryophyta</taxon>
        <taxon>Tracheophyta</taxon>
        <taxon>Spermatophyta</taxon>
        <taxon>Magnoliopsida</taxon>
        <taxon>Ranunculales</taxon>
        <taxon>Papaveraceae</taxon>
        <taxon>Papaveroideae</taxon>
        <taxon>Papaver</taxon>
    </lineage>
</organism>
<keyword evidence="3" id="KW-1185">Reference proteome</keyword>
<evidence type="ECO:0000313" key="3">
    <source>
        <dbReference type="Proteomes" id="UP001202328"/>
    </source>
</evidence>
<dbReference type="EMBL" id="JAJJMB010014053">
    <property type="protein sequence ID" value="KAI3863171.1"/>
    <property type="molecule type" value="Genomic_DNA"/>
</dbReference>
<reference evidence="2" key="1">
    <citation type="submission" date="2022-04" db="EMBL/GenBank/DDBJ databases">
        <title>A functionally conserved STORR gene fusion in Papaver species that diverged 16.8 million years ago.</title>
        <authorList>
            <person name="Catania T."/>
        </authorList>
    </citation>
    <scope>NUCLEOTIDE SEQUENCE</scope>
    <source>
        <strain evidence="2">S-188037</strain>
    </source>
</reference>
<accession>A0AAD4X7S6</accession>
<protein>
    <submittedName>
        <fullName evidence="2">Uncharacterized protein</fullName>
    </submittedName>
</protein>
<comment type="caution">
    <text evidence="2">The sequence shown here is derived from an EMBL/GenBank/DDBJ whole genome shotgun (WGS) entry which is preliminary data.</text>
</comment>
<dbReference type="AlphaFoldDB" id="A0AAD4X7S6"/>
<dbReference type="Proteomes" id="UP001202328">
    <property type="component" value="Unassembled WGS sequence"/>
</dbReference>
<feature type="non-terminal residue" evidence="2">
    <location>
        <position position="73"/>
    </location>
</feature>
<sequence length="73" mass="7964">SSPSPFTKKPTDLVQRSSPVNHRSSPPIQSASPPLPLSAFLGFSSLSPPESENFPVFCDCLSFRGNSRHYSKE</sequence>
<proteinExistence type="predicted"/>
<gene>
    <name evidence="2" type="ORF">MKW98_015629</name>
</gene>
<evidence type="ECO:0000256" key="1">
    <source>
        <dbReference type="SAM" id="MobiDB-lite"/>
    </source>
</evidence>
<feature type="region of interest" description="Disordered" evidence="1">
    <location>
        <begin position="1"/>
        <end position="33"/>
    </location>
</feature>
<evidence type="ECO:0000313" key="2">
    <source>
        <dbReference type="EMBL" id="KAI3863171.1"/>
    </source>
</evidence>
<feature type="compositionally biased region" description="Polar residues" evidence="1">
    <location>
        <begin position="14"/>
        <end position="32"/>
    </location>
</feature>
<name>A0AAD4X7S6_9MAGN</name>